<reference evidence="2 3" key="1">
    <citation type="submission" date="2017-04" db="EMBL/GenBank/DDBJ databases">
        <authorList>
            <person name="Afonso C.L."/>
            <person name="Miller P.J."/>
            <person name="Scott M.A."/>
            <person name="Spackman E."/>
            <person name="Goraichik I."/>
            <person name="Dimitrov K.M."/>
            <person name="Suarez D.L."/>
            <person name="Swayne D.E."/>
        </authorList>
    </citation>
    <scope>NUCLEOTIDE SEQUENCE [LARGE SCALE GENOMIC DNA]</scope>
    <source>
        <strain evidence="2 3">CGMCC 1.10972</strain>
    </source>
</reference>
<gene>
    <name evidence="2" type="ORF">SAMN06297251_11112</name>
</gene>
<name>A0A1W2CR87_9HYPH</name>
<sequence>MVGLSVEAVSTQIGLPPKTIQAIEAGTVSIHLADLSAFARLYRRTPSHFLATSDDDWESVSVAEEIKRRVDELSLRDQKLLLGILTAMIDEADQQGPLASAGLSWAGRDSRPIIGC</sequence>
<dbReference type="SUPFAM" id="SSF47413">
    <property type="entry name" value="lambda repressor-like DNA-binding domains"/>
    <property type="match status" value="1"/>
</dbReference>
<dbReference type="Proteomes" id="UP000192656">
    <property type="component" value="Unassembled WGS sequence"/>
</dbReference>
<evidence type="ECO:0000259" key="1">
    <source>
        <dbReference type="PROSITE" id="PS50943"/>
    </source>
</evidence>
<dbReference type="Pfam" id="PF01381">
    <property type="entry name" value="HTH_3"/>
    <property type="match status" value="1"/>
</dbReference>
<dbReference type="InterPro" id="IPR001387">
    <property type="entry name" value="Cro/C1-type_HTH"/>
</dbReference>
<dbReference type="InterPro" id="IPR010982">
    <property type="entry name" value="Lambda_DNA-bd_dom_sf"/>
</dbReference>
<organism evidence="2 3">
    <name type="scientific">Fulvimarina manganoxydans</name>
    <dbReference type="NCBI Taxonomy" id="937218"/>
    <lineage>
        <taxon>Bacteria</taxon>
        <taxon>Pseudomonadati</taxon>
        <taxon>Pseudomonadota</taxon>
        <taxon>Alphaproteobacteria</taxon>
        <taxon>Hyphomicrobiales</taxon>
        <taxon>Aurantimonadaceae</taxon>
        <taxon>Fulvimarina</taxon>
    </lineage>
</organism>
<dbReference type="EMBL" id="FWXR01000011">
    <property type="protein sequence ID" value="SMC87713.1"/>
    <property type="molecule type" value="Genomic_DNA"/>
</dbReference>
<dbReference type="GO" id="GO:0003677">
    <property type="term" value="F:DNA binding"/>
    <property type="evidence" value="ECO:0007669"/>
    <property type="project" value="InterPro"/>
</dbReference>
<accession>A0A1W2CR87</accession>
<evidence type="ECO:0000313" key="2">
    <source>
        <dbReference type="EMBL" id="SMC87713.1"/>
    </source>
</evidence>
<dbReference type="Gene3D" id="1.10.260.40">
    <property type="entry name" value="lambda repressor-like DNA-binding domains"/>
    <property type="match status" value="1"/>
</dbReference>
<evidence type="ECO:0000313" key="3">
    <source>
        <dbReference type="Proteomes" id="UP000192656"/>
    </source>
</evidence>
<dbReference type="AlphaFoldDB" id="A0A1W2CR87"/>
<dbReference type="CDD" id="cd00093">
    <property type="entry name" value="HTH_XRE"/>
    <property type="match status" value="1"/>
</dbReference>
<protein>
    <submittedName>
        <fullName evidence="2">Helix-turn-helix</fullName>
    </submittedName>
</protein>
<proteinExistence type="predicted"/>
<dbReference type="PROSITE" id="PS50943">
    <property type="entry name" value="HTH_CROC1"/>
    <property type="match status" value="1"/>
</dbReference>
<feature type="domain" description="HTH cro/C1-type" evidence="1">
    <location>
        <begin position="3"/>
        <end position="49"/>
    </location>
</feature>
<keyword evidence="3" id="KW-1185">Reference proteome</keyword>